<feature type="compositionally biased region" description="Low complexity" evidence="6">
    <location>
        <begin position="1013"/>
        <end position="1022"/>
    </location>
</feature>
<dbReference type="SMART" id="SM00228">
    <property type="entry name" value="PDZ"/>
    <property type="match status" value="3"/>
</dbReference>
<evidence type="ECO:0000313" key="9">
    <source>
        <dbReference type="Proteomes" id="UP000256970"/>
    </source>
</evidence>
<name>A0A383V5Y2_TETOB</name>
<evidence type="ECO:0000256" key="6">
    <source>
        <dbReference type="SAM" id="MobiDB-lite"/>
    </source>
</evidence>
<dbReference type="PANTHER" id="PTHR46366">
    <property type="entry name" value="PRO-APOPTOTIC SERINE PROTEASE NMA111"/>
    <property type="match status" value="1"/>
</dbReference>
<feature type="compositionally biased region" description="Polar residues" evidence="6">
    <location>
        <begin position="511"/>
        <end position="530"/>
    </location>
</feature>
<evidence type="ECO:0000256" key="2">
    <source>
        <dbReference type="ARBA" id="ARBA00004123"/>
    </source>
</evidence>
<dbReference type="GO" id="GO:0005634">
    <property type="term" value="C:nucleus"/>
    <property type="evidence" value="ECO:0007669"/>
    <property type="project" value="UniProtKB-SubCell"/>
</dbReference>
<protein>
    <recommendedName>
        <fullName evidence="3">Pro-apoptotic serine protease NMA111</fullName>
    </recommendedName>
    <alternativeName>
        <fullName evidence="4">Pro-apoptotic serine protease nma111</fullName>
    </alternativeName>
</protein>
<dbReference type="AlphaFoldDB" id="A0A383V5Y2"/>
<gene>
    <name evidence="8" type="ORF">BQ4739_LOCUS769</name>
</gene>
<dbReference type="PANTHER" id="PTHR46366:SF1">
    <property type="entry name" value="PDZ DOMAIN-CONTAINING PROTEIN C1685.05"/>
    <property type="match status" value="1"/>
</dbReference>
<dbReference type="Pfam" id="PF17820">
    <property type="entry name" value="PDZ_6"/>
    <property type="match status" value="1"/>
</dbReference>
<dbReference type="Proteomes" id="UP000256970">
    <property type="component" value="Unassembled WGS sequence"/>
</dbReference>
<dbReference type="Gene3D" id="2.40.10.10">
    <property type="entry name" value="Trypsin-like serine proteases"/>
    <property type="match status" value="2"/>
</dbReference>
<dbReference type="GO" id="GO:0008233">
    <property type="term" value="F:peptidase activity"/>
    <property type="evidence" value="ECO:0007669"/>
    <property type="project" value="UniProtKB-KW"/>
</dbReference>
<reference evidence="8 9" key="1">
    <citation type="submission" date="2016-10" db="EMBL/GenBank/DDBJ databases">
        <authorList>
            <person name="Cai Z."/>
        </authorList>
    </citation>
    <scope>NUCLEOTIDE SEQUENCE [LARGE SCALE GENOMIC DNA]</scope>
</reference>
<sequence length="1240" mass="130342">MDELPPDQPTASADEWRRALEKVVPCCVVLKVTQTRAFDTEPASSSYATGFIVDKSRGIICTNRHVVTPGPIVAEAIFLNREELPVHPVYYDPVHDFGFLRFDPSKLQFMQVQEVPLAPEAAAVGLEIRVVGNDSGEKVSILAGTIARLDRDAPHYGRKGYNDFNTFYLQAASGTKGGSSGSPVIDSKGRAIGLNAGGKNKAQSAYYLPLERVVRALALLQQHWPLGGQLSSGWSAACISRGDLQSTFVFKGFDEVRRLGLRQDTEAVVRLAKARSHGAPDAGGAQLHTVGLLVVEATVPGSPADGVLEPGDVLVRVQGQVVSHFLMLEELLDAAVGQTIELQLERGGKPLTVQLPVTDLHSVTPNAMLELAGGSVHALSYQQARNNRAVVGQVYVAEPGYMLGRAAIPKYALLTSLDGVPTPDLASFAAVLRGLQHGARVPLEYITFGERHRRKSAILQVDRQWYGVPLYWVRDDAAGAWHPSKNWPPLPPGVTDPAAARLLLPKAAGHSAQQQQQVKANGSSGGSEDQQVPEAAAAAAGGADDALQEAASAGAAANGTHPLHPIVAATRARLAAAKHSNGNSAAAAVVAAPAAGISRPEGSGGAVVAAAAAAAAAAGEVLREDVEEALKNCLVLVDVDIPLVALSDGVHARSFAGNGLVVYHGEHLGLVLVDRNTITIGTCDVNLCFGAHPAEIPAIVRFLHPLHNFALVAYSPAALPAEARSKIRAAQLLTSPPLARGERCMLVGLTKSLRIMQRRSTVTNATVALTIPSAEVPRFRAVHEEVVKLDQDFGATFSGVLTDDEGRIRALWGSYAEQVDREEREWCAGLPTHVFAPWVQRLVAQDATRISAPPLPVRVMDAELEAVLLSKAAQLGLPAEWVSLLDELDPERRQALRVRSTVANSHAAQLDPERRQALRVRSTVANSHAAQVLRSGDMILAVNGQPVSSFTDVESVIAAAAGEQQAAAAAAAGTGSVAAAAAAAVDSTADAAAAAARPAKRPRSSNSSIADGQQDVHQQQQQPSVTLTLFRSGCVMDCQVGLGQEDSLGTDRLVHWCGAQLQAPHRSVKELGFQPEGKAGVFISRWHHGSPSHRYGLFALHWILEVNGQPTPDLDSFLKVVAPLRDGDFARVKVCHLETTQHKVLTLKLDTKYWPSWELRRDPGKCTWTRHLIGSNSSSSNSSAGHTAAAGSAAAAAAAAAAGGGSVLGAGVGVGGVGTAAAGEGCGTATAAACPEPMAE</sequence>
<dbReference type="InterPro" id="IPR036034">
    <property type="entry name" value="PDZ_sf"/>
</dbReference>
<keyword evidence="9" id="KW-1185">Reference proteome</keyword>
<accession>A0A383V5Y2</accession>
<feature type="domain" description="PDZ" evidence="7">
    <location>
        <begin position="904"/>
        <end position="974"/>
    </location>
</feature>
<dbReference type="SUPFAM" id="SSF50494">
    <property type="entry name" value="Trypsin-like serine proteases"/>
    <property type="match status" value="2"/>
</dbReference>
<dbReference type="Pfam" id="PF12812">
    <property type="entry name" value="PDZ_1"/>
    <property type="match status" value="2"/>
</dbReference>
<dbReference type="STRING" id="3088.A0A383V5Y2"/>
<comment type="subcellular location">
    <subcellularLocation>
        <location evidence="2">Nucleus</location>
    </subcellularLocation>
</comment>
<feature type="domain" description="PDZ" evidence="7">
    <location>
        <begin position="1069"/>
        <end position="1138"/>
    </location>
</feature>
<dbReference type="Pfam" id="PF13365">
    <property type="entry name" value="Trypsin_2"/>
    <property type="match status" value="1"/>
</dbReference>
<dbReference type="InterPro" id="IPR025926">
    <property type="entry name" value="PDZ-like_dom"/>
</dbReference>
<dbReference type="InterPro" id="IPR001478">
    <property type="entry name" value="PDZ"/>
</dbReference>
<feature type="domain" description="PDZ" evidence="7">
    <location>
        <begin position="257"/>
        <end position="348"/>
    </location>
</feature>
<feature type="compositionally biased region" description="Low complexity" evidence="6">
    <location>
        <begin position="534"/>
        <end position="543"/>
    </location>
</feature>
<evidence type="ECO:0000256" key="3">
    <source>
        <dbReference type="ARBA" id="ARBA00020338"/>
    </source>
</evidence>
<evidence type="ECO:0000313" key="8">
    <source>
        <dbReference type="EMBL" id="SZX60192.1"/>
    </source>
</evidence>
<dbReference type="SUPFAM" id="SSF50156">
    <property type="entry name" value="PDZ domain-like"/>
    <property type="match status" value="3"/>
</dbReference>
<dbReference type="InterPro" id="IPR041489">
    <property type="entry name" value="PDZ_6"/>
</dbReference>
<dbReference type="GO" id="GO:0006508">
    <property type="term" value="P:proteolysis"/>
    <property type="evidence" value="ECO:0007669"/>
    <property type="project" value="UniProtKB-KW"/>
</dbReference>
<dbReference type="InterPro" id="IPR043504">
    <property type="entry name" value="Peptidase_S1_PA_chymotrypsin"/>
</dbReference>
<comment type="function">
    <text evidence="1">Nuclear serine protease which mediates apoptosis.</text>
</comment>
<evidence type="ECO:0000256" key="4">
    <source>
        <dbReference type="ARBA" id="ARBA00021524"/>
    </source>
</evidence>
<feature type="region of interest" description="Disordered" evidence="6">
    <location>
        <begin position="507"/>
        <end position="543"/>
    </location>
</feature>
<feature type="region of interest" description="Disordered" evidence="6">
    <location>
        <begin position="994"/>
        <end position="1022"/>
    </location>
</feature>
<dbReference type="CDD" id="cd06786">
    <property type="entry name" value="cpPDZ1_ScNma111-like"/>
    <property type="match status" value="1"/>
</dbReference>
<dbReference type="EMBL" id="FNXT01000048">
    <property type="protein sequence ID" value="SZX60192.1"/>
    <property type="molecule type" value="Genomic_DNA"/>
</dbReference>
<evidence type="ECO:0000256" key="1">
    <source>
        <dbReference type="ARBA" id="ARBA00002558"/>
    </source>
</evidence>
<evidence type="ECO:0000259" key="7">
    <source>
        <dbReference type="SMART" id="SM00228"/>
    </source>
</evidence>
<keyword evidence="5" id="KW-0539">Nucleus</keyword>
<evidence type="ECO:0000256" key="5">
    <source>
        <dbReference type="ARBA" id="ARBA00023242"/>
    </source>
</evidence>
<dbReference type="InterPro" id="IPR009003">
    <property type="entry name" value="Peptidase_S1_PA"/>
</dbReference>
<dbReference type="Gene3D" id="2.30.42.10">
    <property type="match status" value="3"/>
</dbReference>
<organism evidence="8 9">
    <name type="scientific">Tetradesmus obliquus</name>
    <name type="common">Green alga</name>
    <name type="synonym">Acutodesmus obliquus</name>
    <dbReference type="NCBI Taxonomy" id="3088"/>
    <lineage>
        <taxon>Eukaryota</taxon>
        <taxon>Viridiplantae</taxon>
        <taxon>Chlorophyta</taxon>
        <taxon>core chlorophytes</taxon>
        <taxon>Chlorophyceae</taxon>
        <taxon>CS clade</taxon>
        <taxon>Sphaeropleales</taxon>
        <taxon>Scenedesmaceae</taxon>
        <taxon>Tetradesmus</taxon>
    </lineage>
</organism>
<proteinExistence type="predicted"/>